<feature type="transmembrane region" description="Helical" evidence="1">
    <location>
        <begin position="238"/>
        <end position="258"/>
    </location>
</feature>
<keyword evidence="1" id="KW-0472">Membrane</keyword>
<dbReference type="Pfam" id="PF13628">
    <property type="entry name" value="DUF4142"/>
    <property type="match status" value="1"/>
</dbReference>
<dbReference type="PANTHER" id="PTHR38593:SF1">
    <property type="entry name" value="BLR2558 PROTEIN"/>
    <property type="match status" value="1"/>
</dbReference>
<accession>A0A919NHI8</accession>
<evidence type="ECO:0000313" key="4">
    <source>
        <dbReference type="EMBL" id="GIF18298.1"/>
    </source>
</evidence>
<dbReference type="InterPro" id="IPR025419">
    <property type="entry name" value="DUF4142"/>
</dbReference>
<feature type="signal peptide" evidence="2">
    <location>
        <begin position="1"/>
        <end position="34"/>
    </location>
</feature>
<dbReference type="RefSeq" id="WP_239147131.1">
    <property type="nucleotide sequence ID" value="NZ_BOMY01000007.1"/>
</dbReference>
<organism evidence="4 5">
    <name type="scientific">Paractinoplanes tereljensis</name>
    <dbReference type="NCBI Taxonomy" id="571912"/>
    <lineage>
        <taxon>Bacteria</taxon>
        <taxon>Bacillati</taxon>
        <taxon>Actinomycetota</taxon>
        <taxon>Actinomycetes</taxon>
        <taxon>Micromonosporales</taxon>
        <taxon>Micromonosporaceae</taxon>
        <taxon>Paractinoplanes</taxon>
    </lineage>
</organism>
<evidence type="ECO:0000259" key="3">
    <source>
        <dbReference type="Pfam" id="PF13628"/>
    </source>
</evidence>
<gene>
    <name evidence="4" type="ORF">Ate02nite_10280</name>
</gene>
<dbReference type="PANTHER" id="PTHR38593">
    <property type="entry name" value="BLR2558 PROTEIN"/>
    <property type="match status" value="1"/>
</dbReference>
<dbReference type="Proteomes" id="UP000623608">
    <property type="component" value="Unassembled WGS sequence"/>
</dbReference>
<feature type="domain" description="DUF4142" evidence="3">
    <location>
        <begin position="58"/>
        <end position="187"/>
    </location>
</feature>
<dbReference type="InterPro" id="IPR012347">
    <property type="entry name" value="Ferritin-like"/>
</dbReference>
<proteinExistence type="predicted"/>
<dbReference type="EMBL" id="BOMY01000007">
    <property type="protein sequence ID" value="GIF18298.1"/>
    <property type="molecule type" value="Genomic_DNA"/>
</dbReference>
<evidence type="ECO:0000256" key="2">
    <source>
        <dbReference type="SAM" id="SignalP"/>
    </source>
</evidence>
<comment type="caution">
    <text evidence="4">The sequence shown here is derived from an EMBL/GenBank/DDBJ whole genome shotgun (WGS) entry which is preliminary data.</text>
</comment>
<dbReference type="Gene3D" id="1.20.1260.10">
    <property type="match status" value="1"/>
</dbReference>
<keyword evidence="5" id="KW-1185">Reference proteome</keyword>
<protein>
    <recommendedName>
        <fullName evidence="3">DUF4142 domain-containing protein</fullName>
    </recommendedName>
</protein>
<reference evidence="4" key="1">
    <citation type="submission" date="2021-01" db="EMBL/GenBank/DDBJ databases">
        <title>Whole genome shotgun sequence of Actinoplanes tereljensis NBRC 105297.</title>
        <authorList>
            <person name="Komaki H."/>
            <person name="Tamura T."/>
        </authorList>
    </citation>
    <scope>NUCLEOTIDE SEQUENCE</scope>
    <source>
        <strain evidence="4">NBRC 105297</strain>
    </source>
</reference>
<feature type="chain" id="PRO_5037621557" description="DUF4142 domain-containing protein" evidence="2">
    <location>
        <begin position="35"/>
        <end position="261"/>
    </location>
</feature>
<dbReference type="AlphaFoldDB" id="A0A919NHI8"/>
<evidence type="ECO:0000313" key="5">
    <source>
        <dbReference type="Proteomes" id="UP000623608"/>
    </source>
</evidence>
<keyword evidence="2" id="KW-0732">Signal</keyword>
<sequence>MFAARSSRRLKRWLVGISAMVLAFLVAPVSPAHAAGGDIPVPATTFKDKGAGAVSAADLDFVVKVRLAGLWEIPAGNMAQEKSDDPRVVTIGKSIAAQHVVLDQLDRDVAKKLDIQLPSEPNADQQGWLGEMKAANSTTFDQIFIDRLRAAHGKIFPAIASIRATTRNDSVRQLAQQANQFVMTHMTLLESSGIVDYGALPTAAAPVAPGGGPVPVDAQMVAAASSGNSGIPGANTTVILLVLAAALVAGVITTMRIFRAR</sequence>
<name>A0A919NHI8_9ACTN</name>
<keyword evidence="1" id="KW-1133">Transmembrane helix</keyword>
<keyword evidence="1" id="KW-0812">Transmembrane</keyword>
<evidence type="ECO:0000256" key="1">
    <source>
        <dbReference type="SAM" id="Phobius"/>
    </source>
</evidence>